<dbReference type="Pfam" id="PF00067">
    <property type="entry name" value="p450"/>
    <property type="match status" value="1"/>
</dbReference>
<dbReference type="SUPFAM" id="SSF48264">
    <property type="entry name" value="Cytochrome P450"/>
    <property type="match status" value="1"/>
</dbReference>
<dbReference type="GO" id="GO:0005506">
    <property type="term" value="F:iron ion binding"/>
    <property type="evidence" value="ECO:0007669"/>
    <property type="project" value="InterPro"/>
</dbReference>
<evidence type="ECO:0000256" key="5">
    <source>
        <dbReference type="ARBA" id="ARBA00023004"/>
    </source>
</evidence>
<dbReference type="PANTHER" id="PTHR46206">
    <property type="entry name" value="CYTOCHROME P450"/>
    <property type="match status" value="1"/>
</dbReference>
<evidence type="ECO:0000256" key="6">
    <source>
        <dbReference type="ARBA" id="ARBA00023033"/>
    </source>
</evidence>
<name>A0A395H6N6_9EURO</name>
<evidence type="ECO:0000313" key="9">
    <source>
        <dbReference type="Proteomes" id="UP000249402"/>
    </source>
</evidence>
<evidence type="ECO:0000256" key="2">
    <source>
        <dbReference type="ARBA" id="ARBA00010617"/>
    </source>
</evidence>
<dbReference type="STRING" id="1448316.A0A395H6N6"/>
<keyword evidence="5" id="KW-0408">Iron</keyword>
<gene>
    <name evidence="8" type="ORF">BO80DRAFT_404903</name>
</gene>
<protein>
    <submittedName>
        <fullName evidence="8">Putative cytochrome P450 monooxygenase</fullName>
    </submittedName>
</protein>
<keyword evidence="4" id="KW-0560">Oxidoreductase</keyword>
<dbReference type="RefSeq" id="XP_025576231.1">
    <property type="nucleotide sequence ID" value="XM_025717696.1"/>
</dbReference>
<dbReference type="Proteomes" id="UP000249402">
    <property type="component" value="Unassembled WGS sequence"/>
</dbReference>
<evidence type="ECO:0000256" key="7">
    <source>
        <dbReference type="SAM" id="SignalP"/>
    </source>
</evidence>
<feature type="signal peptide" evidence="7">
    <location>
        <begin position="1"/>
        <end position="24"/>
    </location>
</feature>
<organism evidence="8 9">
    <name type="scientific">Aspergillus ibericus CBS 121593</name>
    <dbReference type="NCBI Taxonomy" id="1448316"/>
    <lineage>
        <taxon>Eukaryota</taxon>
        <taxon>Fungi</taxon>
        <taxon>Dikarya</taxon>
        <taxon>Ascomycota</taxon>
        <taxon>Pezizomycotina</taxon>
        <taxon>Eurotiomycetes</taxon>
        <taxon>Eurotiomycetidae</taxon>
        <taxon>Eurotiales</taxon>
        <taxon>Aspergillaceae</taxon>
        <taxon>Aspergillus</taxon>
        <taxon>Aspergillus subgen. Circumdati</taxon>
    </lineage>
</organism>
<evidence type="ECO:0000256" key="4">
    <source>
        <dbReference type="ARBA" id="ARBA00023002"/>
    </source>
</evidence>
<dbReference type="GO" id="GO:0004497">
    <property type="term" value="F:monooxygenase activity"/>
    <property type="evidence" value="ECO:0007669"/>
    <property type="project" value="UniProtKB-KW"/>
</dbReference>
<dbReference type="AlphaFoldDB" id="A0A395H6N6"/>
<keyword evidence="7" id="KW-0732">Signal</keyword>
<feature type="chain" id="PRO_5017220789" evidence="7">
    <location>
        <begin position="25"/>
        <end position="505"/>
    </location>
</feature>
<dbReference type="GO" id="GO:0020037">
    <property type="term" value="F:heme binding"/>
    <property type="evidence" value="ECO:0007669"/>
    <property type="project" value="InterPro"/>
</dbReference>
<comment type="similarity">
    <text evidence="2">Belongs to the cytochrome P450 family.</text>
</comment>
<proteinExistence type="inferred from homology"/>
<dbReference type="GO" id="GO:0019748">
    <property type="term" value="P:secondary metabolic process"/>
    <property type="evidence" value="ECO:0007669"/>
    <property type="project" value="UniProtKB-ARBA"/>
</dbReference>
<dbReference type="PANTHER" id="PTHR46206:SF7">
    <property type="entry name" value="P450, PUTATIVE (EUROFUNG)-RELATED"/>
    <property type="match status" value="1"/>
</dbReference>
<accession>A0A395H6N6</accession>
<keyword evidence="3" id="KW-0479">Metal-binding</keyword>
<dbReference type="GO" id="GO:0016705">
    <property type="term" value="F:oxidoreductase activity, acting on paired donors, with incorporation or reduction of molecular oxygen"/>
    <property type="evidence" value="ECO:0007669"/>
    <property type="project" value="InterPro"/>
</dbReference>
<dbReference type="CDD" id="cd11041">
    <property type="entry name" value="CYP503A1-like"/>
    <property type="match status" value="1"/>
</dbReference>
<dbReference type="InterPro" id="IPR001128">
    <property type="entry name" value="Cyt_P450"/>
</dbReference>
<dbReference type="Gene3D" id="1.10.630.10">
    <property type="entry name" value="Cytochrome P450"/>
    <property type="match status" value="1"/>
</dbReference>
<dbReference type="OrthoDB" id="1844152at2759"/>
<dbReference type="EMBL" id="KZ824433">
    <property type="protein sequence ID" value="RAL01904.1"/>
    <property type="molecule type" value="Genomic_DNA"/>
</dbReference>
<dbReference type="InterPro" id="IPR036396">
    <property type="entry name" value="Cyt_P450_sf"/>
</dbReference>
<dbReference type="VEuPathDB" id="FungiDB:BO80DRAFT_404903"/>
<keyword evidence="9" id="KW-1185">Reference proteome</keyword>
<reference evidence="8 9" key="1">
    <citation type="submission" date="2018-02" db="EMBL/GenBank/DDBJ databases">
        <title>The genomes of Aspergillus section Nigri reveals drivers in fungal speciation.</title>
        <authorList>
            <consortium name="DOE Joint Genome Institute"/>
            <person name="Vesth T.C."/>
            <person name="Nybo J."/>
            <person name="Theobald S."/>
            <person name="Brandl J."/>
            <person name="Frisvad J.C."/>
            <person name="Nielsen K.F."/>
            <person name="Lyhne E.K."/>
            <person name="Kogle M.E."/>
            <person name="Kuo A."/>
            <person name="Riley R."/>
            <person name="Clum A."/>
            <person name="Nolan M."/>
            <person name="Lipzen A."/>
            <person name="Salamov A."/>
            <person name="Henrissat B."/>
            <person name="Wiebenga A."/>
            <person name="De vries R.P."/>
            <person name="Grigoriev I.V."/>
            <person name="Mortensen U.H."/>
            <person name="Andersen M.R."/>
            <person name="Baker S.E."/>
        </authorList>
    </citation>
    <scope>NUCLEOTIDE SEQUENCE [LARGE SCALE GENOMIC DNA]</scope>
    <source>
        <strain evidence="8 9">CBS 121593</strain>
    </source>
</reference>
<sequence>MALWPFYLAFIVALCYYIARPSASLHVPTVTYSRFLPDFINRILYYVTAPALIHKGYEKYKDRPFRILKPNGDLIVLPAKYLEEIHRIPPKKLSPVDTEFKNMLRAYAIATAVSDLPVQAVTKKLNVSLDRIIPGVIDELNHAIDMEITPCKGKHYPSADKFTDLTQPGQWISVTLYDIILRIVSRTISRVAVGGGICRNEEYINAISSYTSNAVFTTHMLQFFPWFLRPLISRFTPLEDLHEKMLWIQQELFVPMIQTRRFKEINQSMYIKPDDIMQWMMDLAKASFDCDTENLARGLLELTSVKMVHTTTLLLTHALYDLIARPEYVQPLRKEIQKTLKDGWTKVTPEILDKQRRLDSFLRESQRLNPPREVNVHYNARRHFNLHDGLHIPTGSHICFATGPMAKDSSIVFDGKLFGGFRWCSDPTKRLVSIDLAGLHFGSGSEACPGRFFAANTAKLVMGRLLWDYDMKFEENQGRPENMWEGDRIMPNPKVRILIRERERE</sequence>
<evidence type="ECO:0000256" key="1">
    <source>
        <dbReference type="ARBA" id="ARBA00001971"/>
    </source>
</evidence>
<comment type="cofactor">
    <cofactor evidence="1">
        <name>heme</name>
        <dbReference type="ChEBI" id="CHEBI:30413"/>
    </cofactor>
</comment>
<dbReference type="GeneID" id="37222561"/>
<evidence type="ECO:0000256" key="3">
    <source>
        <dbReference type="ARBA" id="ARBA00022723"/>
    </source>
</evidence>
<evidence type="ECO:0000313" key="8">
    <source>
        <dbReference type="EMBL" id="RAL01904.1"/>
    </source>
</evidence>
<keyword evidence="6 8" id="KW-0503">Monooxygenase</keyword>